<name>A0AAV1ZKA2_9ARAC</name>
<evidence type="ECO:0000259" key="3">
    <source>
        <dbReference type="SMART" id="SM00645"/>
    </source>
</evidence>
<sequence>MFFKVARSCCIRHVCLTSYELFHEKDDKCHFKKSSIGATCTGFVDIPFGDEEALKTAVATVGPISIAINASGDFMDYESGIYNPHECDGKVENLSHGVLIVGYGSEGGKDYWIVKNSWGETWGEKGYIKMIRNSNNKCGIATRASYPLA</sequence>
<reference evidence="4 5" key="1">
    <citation type="submission" date="2024-04" db="EMBL/GenBank/DDBJ databases">
        <authorList>
            <person name="Rising A."/>
            <person name="Reimegard J."/>
            <person name="Sonavane S."/>
            <person name="Akerstrom W."/>
            <person name="Nylinder S."/>
            <person name="Hedman E."/>
            <person name="Kallberg Y."/>
        </authorList>
    </citation>
    <scope>NUCLEOTIDE SEQUENCE [LARGE SCALE GENOMIC DNA]</scope>
</reference>
<dbReference type="InterPro" id="IPR038765">
    <property type="entry name" value="Papain-like_cys_pep_sf"/>
</dbReference>
<dbReference type="SMART" id="SM00645">
    <property type="entry name" value="Pept_C1"/>
    <property type="match status" value="1"/>
</dbReference>
<evidence type="ECO:0000256" key="1">
    <source>
        <dbReference type="ARBA" id="ARBA00008455"/>
    </source>
</evidence>
<dbReference type="PROSITE" id="PS00639">
    <property type="entry name" value="THIOL_PROTEASE_HIS"/>
    <property type="match status" value="1"/>
</dbReference>
<dbReference type="PROSITE" id="PS00640">
    <property type="entry name" value="THIOL_PROTEASE_ASN"/>
    <property type="match status" value="1"/>
</dbReference>
<evidence type="ECO:0000313" key="5">
    <source>
        <dbReference type="Proteomes" id="UP001497382"/>
    </source>
</evidence>
<dbReference type="GO" id="GO:0006508">
    <property type="term" value="P:proteolysis"/>
    <property type="evidence" value="ECO:0007669"/>
    <property type="project" value="InterPro"/>
</dbReference>
<dbReference type="InterPro" id="IPR025660">
    <property type="entry name" value="Pept_his_AS"/>
</dbReference>
<gene>
    <name evidence="4" type="ORF">LARSCL_LOCUS6256</name>
</gene>
<dbReference type="InterPro" id="IPR025661">
    <property type="entry name" value="Pept_asp_AS"/>
</dbReference>
<dbReference type="InterPro" id="IPR013128">
    <property type="entry name" value="Peptidase_C1A"/>
</dbReference>
<keyword evidence="2" id="KW-1015">Disulfide bond</keyword>
<evidence type="ECO:0000256" key="2">
    <source>
        <dbReference type="ARBA" id="ARBA00023157"/>
    </source>
</evidence>
<comment type="caution">
    <text evidence="4">The sequence shown here is derived from an EMBL/GenBank/DDBJ whole genome shotgun (WGS) entry which is preliminary data.</text>
</comment>
<dbReference type="InterPro" id="IPR039417">
    <property type="entry name" value="Peptidase_C1A_papain-like"/>
</dbReference>
<dbReference type="EMBL" id="CAXIEN010000059">
    <property type="protein sequence ID" value="CAL1272232.1"/>
    <property type="molecule type" value="Genomic_DNA"/>
</dbReference>
<dbReference type="InterPro" id="IPR000668">
    <property type="entry name" value="Peptidase_C1A_C"/>
</dbReference>
<evidence type="ECO:0000313" key="4">
    <source>
        <dbReference type="EMBL" id="CAL1272232.1"/>
    </source>
</evidence>
<accession>A0AAV1ZKA2</accession>
<proteinExistence type="inferred from homology"/>
<dbReference type="Proteomes" id="UP001497382">
    <property type="component" value="Unassembled WGS sequence"/>
</dbReference>
<dbReference type="SUPFAM" id="SSF54001">
    <property type="entry name" value="Cysteine proteinases"/>
    <property type="match status" value="1"/>
</dbReference>
<dbReference type="Pfam" id="PF00112">
    <property type="entry name" value="Peptidase_C1"/>
    <property type="match status" value="1"/>
</dbReference>
<feature type="domain" description="Peptidase C1A papain C-terminal" evidence="3">
    <location>
        <begin position="4"/>
        <end position="148"/>
    </location>
</feature>
<organism evidence="4 5">
    <name type="scientific">Larinioides sclopetarius</name>
    <dbReference type="NCBI Taxonomy" id="280406"/>
    <lineage>
        <taxon>Eukaryota</taxon>
        <taxon>Metazoa</taxon>
        <taxon>Ecdysozoa</taxon>
        <taxon>Arthropoda</taxon>
        <taxon>Chelicerata</taxon>
        <taxon>Arachnida</taxon>
        <taxon>Araneae</taxon>
        <taxon>Araneomorphae</taxon>
        <taxon>Entelegynae</taxon>
        <taxon>Araneoidea</taxon>
        <taxon>Araneidae</taxon>
        <taxon>Larinioides</taxon>
    </lineage>
</organism>
<dbReference type="Gene3D" id="3.90.70.10">
    <property type="entry name" value="Cysteine proteinases"/>
    <property type="match status" value="1"/>
</dbReference>
<keyword evidence="5" id="KW-1185">Reference proteome</keyword>
<dbReference type="GO" id="GO:0008234">
    <property type="term" value="F:cysteine-type peptidase activity"/>
    <property type="evidence" value="ECO:0007669"/>
    <property type="project" value="InterPro"/>
</dbReference>
<dbReference type="CDD" id="cd02248">
    <property type="entry name" value="Peptidase_C1A"/>
    <property type="match status" value="1"/>
</dbReference>
<dbReference type="AlphaFoldDB" id="A0AAV1ZKA2"/>
<dbReference type="PANTHER" id="PTHR12411">
    <property type="entry name" value="CYSTEINE PROTEASE FAMILY C1-RELATED"/>
    <property type="match status" value="1"/>
</dbReference>
<comment type="similarity">
    <text evidence="1">Belongs to the peptidase C1 family.</text>
</comment>
<protein>
    <recommendedName>
        <fullName evidence="3">Peptidase C1A papain C-terminal domain-containing protein</fullName>
    </recommendedName>
</protein>